<name>A0A7C9QWA8_9PROT</name>
<proteinExistence type="predicted"/>
<evidence type="ECO:0000313" key="2">
    <source>
        <dbReference type="Proteomes" id="UP000480684"/>
    </source>
</evidence>
<evidence type="ECO:0000313" key="1">
    <source>
        <dbReference type="EMBL" id="NFV82203.1"/>
    </source>
</evidence>
<dbReference type="RefSeq" id="WP_163683019.1">
    <property type="nucleotide sequence ID" value="NZ_JAAIYP010000047.1"/>
</dbReference>
<gene>
    <name evidence="1" type="ORF">G4223_19005</name>
</gene>
<dbReference type="EMBL" id="JAAIYP010000047">
    <property type="protein sequence ID" value="NFV82203.1"/>
    <property type="molecule type" value="Genomic_DNA"/>
</dbReference>
<dbReference type="AlphaFoldDB" id="A0A7C9QWA8"/>
<organism evidence="1 2">
    <name type="scientific">Magnetospirillum aberrantis SpK</name>
    <dbReference type="NCBI Taxonomy" id="908842"/>
    <lineage>
        <taxon>Bacteria</taxon>
        <taxon>Pseudomonadati</taxon>
        <taxon>Pseudomonadota</taxon>
        <taxon>Alphaproteobacteria</taxon>
        <taxon>Rhodospirillales</taxon>
        <taxon>Rhodospirillaceae</taxon>
        <taxon>Magnetospirillum</taxon>
    </lineage>
</organism>
<comment type="caution">
    <text evidence="1">The sequence shown here is derived from an EMBL/GenBank/DDBJ whole genome shotgun (WGS) entry which is preliminary data.</text>
</comment>
<dbReference type="Proteomes" id="UP000480684">
    <property type="component" value="Unassembled WGS sequence"/>
</dbReference>
<protein>
    <submittedName>
        <fullName evidence="1">Uncharacterized protein</fullName>
    </submittedName>
</protein>
<reference evidence="1 2" key="1">
    <citation type="submission" date="2020-02" db="EMBL/GenBank/DDBJ databases">
        <authorList>
            <person name="Dziuba M."/>
            <person name="Kuznetsov B."/>
            <person name="Mardanov A."/>
            <person name="Ravin N."/>
            <person name="Grouzdev D."/>
        </authorList>
    </citation>
    <scope>NUCLEOTIDE SEQUENCE [LARGE SCALE GENOMIC DNA]</scope>
    <source>
        <strain evidence="1 2">SpK</strain>
    </source>
</reference>
<accession>A0A7C9QWA8</accession>
<sequence length="52" mass="6040">MIERPLGDDMEKTLCGLFSRRPVWNHETAQWVEMVPATGNMRVWVRHGQGES</sequence>
<keyword evidence="2" id="KW-1185">Reference proteome</keyword>